<keyword evidence="1" id="KW-1133">Transmembrane helix</keyword>
<evidence type="ECO:0000313" key="3">
    <source>
        <dbReference type="Proteomes" id="UP000176682"/>
    </source>
</evidence>
<dbReference type="AlphaFoldDB" id="A0A1F5FG44"/>
<feature type="transmembrane region" description="Helical" evidence="1">
    <location>
        <begin position="274"/>
        <end position="297"/>
    </location>
</feature>
<evidence type="ECO:0000313" key="2">
    <source>
        <dbReference type="EMBL" id="OGD78645.1"/>
    </source>
</evidence>
<gene>
    <name evidence="2" type="ORF">A2368_01905</name>
</gene>
<evidence type="ECO:0000256" key="1">
    <source>
        <dbReference type="SAM" id="Phobius"/>
    </source>
</evidence>
<organism evidence="2 3">
    <name type="scientific">Candidatus Collierbacteria bacterium RIFOXYB1_FULL_49_13</name>
    <dbReference type="NCBI Taxonomy" id="1817728"/>
    <lineage>
        <taxon>Bacteria</taxon>
        <taxon>Candidatus Collieribacteriota</taxon>
    </lineage>
</organism>
<reference evidence="2 3" key="1">
    <citation type="journal article" date="2016" name="Nat. Commun.">
        <title>Thousands of microbial genomes shed light on interconnected biogeochemical processes in an aquifer system.</title>
        <authorList>
            <person name="Anantharaman K."/>
            <person name="Brown C.T."/>
            <person name="Hug L.A."/>
            <person name="Sharon I."/>
            <person name="Castelle C.J."/>
            <person name="Probst A.J."/>
            <person name="Thomas B.C."/>
            <person name="Singh A."/>
            <person name="Wilkins M.J."/>
            <person name="Karaoz U."/>
            <person name="Brodie E.L."/>
            <person name="Williams K.H."/>
            <person name="Hubbard S.S."/>
            <person name="Banfield J.F."/>
        </authorList>
    </citation>
    <scope>NUCLEOTIDE SEQUENCE [LARGE SCALE GENOMIC DNA]</scope>
</reference>
<keyword evidence="1" id="KW-0472">Membrane</keyword>
<comment type="caution">
    <text evidence="2">The sequence shown here is derived from an EMBL/GenBank/DDBJ whole genome shotgun (WGS) entry which is preliminary data.</text>
</comment>
<keyword evidence="1" id="KW-0812">Transmembrane</keyword>
<dbReference type="Proteomes" id="UP000176682">
    <property type="component" value="Unassembled WGS sequence"/>
</dbReference>
<name>A0A1F5FG44_9BACT</name>
<accession>A0A1F5FG44</accession>
<sequence length="327" mass="37835">MYNRAMTPTDSVNNTSNSFIQLFSPKRDEKFILWNNKDTVGLSLLKQYTDKGLYCPAKTVDGTHDSVALIRIGYYVSEIKDGVVPIIVNINHTSKYLMDNHWNYDFNDSRSPTKESLERSKSSRQPIDLEDTSRYFYNINKNKIFDTEKQKFVTARFLVNDIYRKHLDTLTNLTFRLKIASRHGIVESIPHVTGLMEKINLKLFGRTIRDSKDFAVGIFKPYPYSDLVSLSPDRINILGTDLPITNQTARTFVIFWLLLYLLKTYTKFDLLGLVGLIEGVTSGFFLTIIVSAFLVFFDYVLPLVILYLENCLIKLKLYLMLRVKIKI</sequence>
<dbReference type="EMBL" id="MFAM01000039">
    <property type="protein sequence ID" value="OGD78645.1"/>
    <property type="molecule type" value="Genomic_DNA"/>
</dbReference>
<proteinExistence type="predicted"/>
<protein>
    <submittedName>
        <fullName evidence="2">Uncharacterized protein</fullName>
    </submittedName>
</protein>